<dbReference type="SUPFAM" id="SSF57850">
    <property type="entry name" value="RING/U-box"/>
    <property type="match status" value="1"/>
</dbReference>
<evidence type="ECO:0000256" key="7">
    <source>
        <dbReference type="ARBA" id="ARBA00022833"/>
    </source>
</evidence>
<dbReference type="GO" id="GO:0016020">
    <property type="term" value="C:membrane"/>
    <property type="evidence" value="ECO:0000318"/>
    <property type="project" value="GO_Central"/>
</dbReference>
<dbReference type="PROSITE" id="PS50089">
    <property type="entry name" value="ZF_RING_2"/>
    <property type="match status" value="1"/>
</dbReference>
<dbReference type="PROSITE" id="PS51292">
    <property type="entry name" value="ZF_RING_CH"/>
    <property type="match status" value="1"/>
</dbReference>
<keyword evidence="7" id="KW-0862">Zinc</keyword>
<evidence type="ECO:0000256" key="3">
    <source>
        <dbReference type="ARBA" id="ARBA00022692"/>
    </source>
</evidence>
<evidence type="ECO:0000313" key="15">
    <source>
        <dbReference type="Proteomes" id="UP000007110"/>
    </source>
</evidence>
<keyword evidence="8 11" id="KW-1133">Transmembrane helix</keyword>
<evidence type="ECO:0000256" key="1">
    <source>
        <dbReference type="ARBA" id="ARBA00004141"/>
    </source>
</evidence>
<evidence type="ECO:0000259" key="13">
    <source>
        <dbReference type="PROSITE" id="PS51292"/>
    </source>
</evidence>
<dbReference type="EnsemblMetazoa" id="XM_788313">
    <property type="protein sequence ID" value="XP_793406"/>
    <property type="gene ID" value="LOC588637"/>
</dbReference>
<evidence type="ECO:0000256" key="10">
    <source>
        <dbReference type="PROSITE-ProRule" id="PRU00175"/>
    </source>
</evidence>
<evidence type="ECO:0000256" key="9">
    <source>
        <dbReference type="ARBA" id="ARBA00023136"/>
    </source>
</evidence>
<keyword evidence="2" id="KW-0808">Transferase</keyword>
<dbReference type="CDD" id="cd16495">
    <property type="entry name" value="RING_CH-C4HC3_MARCH"/>
    <property type="match status" value="1"/>
</dbReference>
<keyword evidence="6" id="KW-0833">Ubl conjugation pathway</keyword>
<feature type="transmembrane region" description="Helical" evidence="11">
    <location>
        <begin position="177"/>
        <end position="199"/>
    </location>
</feature>
<feature type="transmembrane region" description="Helical" evidence="11">
    <location>
        <begin position="231"/>
        <end position="254"/>
    </location>
</feature>
<sequence>MPCWYGLVADLQDTSMDAVLVEELRLPTMAVVVEAGDEPREPIQGFPEECPEDAEQEIQGKTMLDSPPQTSSSPSVVFMHTNEDVKTKLEFPNANRASWSSTSSNDPVCRICHDTEDERGKTKLISPCGCSGSAEFTHKKCLQKWTRMNGATICEICKQGYKPKYIRFKQKLLTRQVMCMGSAASLPLLVVIIVGFFLLGEQLSLGTYDEEDDSSSSGNVDESGVRNTSKLMVSVCMIGTATFGIFLLCCFSIWAAKVQPHQLETGSGGLFIPNGQDVESGRGRRNNSRRQGVPVPLYFF</sequence>
<comment type="subcellular location">
    <subcellularLocation>
        <location evidence="1">Membrane</location>
        <topology evidence="1">Multi-pass membrane protein</topology>
    </subcellularLocation>
</comment>
<keyword evidence="9 11" id="KW-0472">Membrane</keyword>
<feature type="domain" description="RING-type" evidence="12">
    <location>
        <begin position="109"/>
        <end position="158"/>
    </location>
</feature>
<feature type="domain" description="RING-CH-type" evidence="13">
    <location>
        <begin position="101"/>
        <end position="164"/>
    </location>
</feature>
<dbReference type="GO" id="GO:0004842">
    <property type="term" value="F:ubiquitin-protein transferase activity"/>
    <property type="evidence" value="ECO:0000318"/>
    <property type="project" value="GO_Central"/>
</dbReference>
<organism evidence="14 15">
    <name type="scientific">Strongylocentrotus purpuratus</name>
    <name type="common">Purple sea urchin</name>
    <dbReference type="NCBI Taxonomy" id="7668"/>
    <lineage>
        <taxon>Eukaryota</taxon>
        <taxon>Metazoa</taxon>
        <taxon>Echinodermata</taxon>
        <taxon>Eleutherozoa</taxon>
        <taxon>Echinozoa</taxon>
        <taxon>Echinoidea</taxon>
        <taxon>Euechinoidea</taxon>
        <taxon>Echinacea</taxon>
        <taxon>Camarodonta</taxon>
        <taxon>Echinidea</taxon>
        <taxon>Strongylocentrotidae</taxon>
        <taxon>Strongylocentrotus</taxon>
    </lineage>
</organism>
<dbReference type="Proteomes" id="UP000007110">
    <property type="component" value="Unassembled WGS sequence"/>
</dbReference>
<dbReference type="GO" id="GO:0016567">
    <property type="term" value="P:protein ubiquitination"/>
    <property type="evidence" value="ECO:0000318"/>
    <property type="project" value="GO_Central"/>
</dbReference>
<evidence type="ECO:0000256" key="6">
    <source>
        <dbReference type="ARBA" id="ARBA00022786"/>
    </source>
</evidence>
<reference evidence="14" key="2">
    <citation type="submission" date="2021-01" db="UniProtKB">
        <authorList>
            <consortium name="EnsemblMetazoa"/>
        </authorList>
    </citation>
    <scope>IDENTIFICATION</scope>
</reference>
<proteinExistence type="predicted"/>
<dbReference type="Gene3D" id="3.30.40.10">
    <property type="entry name" value="Zinc/RING finger domain, C3HC4 (zinc finger)"/>
    <property type="match status" value="1"/>
</dbReference>
<keyword evidence="5 10" id="KW-0863">Zinc-finger</keyword>
<evidence type="ECO:0000256" key="5">
    <source>
        <dbReference type="ARBA" id="ARBA00022771"/>
    </source>
</evidence>
<reference evidence="15" key="1">
    <citation type="submission" date="2015-02" db="EMBL/GenBank/DDBJ databases">
        <title>Genome sequencing for Strongylocentrotus purpuratus.</title>
        <authorList>
            <person name="Murali S."/>
            <person name="Liu Y."/>
            <person name="Vee V."/>
            <person name="English A."/>
            <person name="Wang M."/>
            <person name="Skinner E."/>
            <person name="Han Y."/>
            <person name="Muzny D.M."/>
            <person name="Worley K.C."/>
            <person name="Gibbs R.A."/>
        </authorList>
    </citation>
    <scope>NUCLEOTIDE SEQUENCE</scope>
</reference>
<dbReference type="KEGG" id="spu:588637"/>
<dbReference type="InterPro" id="IPR011016">
    <property type="entry name" value="Znf_RING-CH"/>
</dbReference>
<dbReference type="SMART" id="SM00744">
    <property type="entry name" value="RINGv"/>
    <property type="match status" value="1"/>
</dbReference>
<keyword evidence="15" id="KW-1185">Reference proteome</keyword>
<dbReference type="OMA" id="RICHDTE"/>
<dbReference type="InParanoid" id="A0A7M7TH75"/>
<protein>
    <recommendedName>
        <fullName evidence="16">RING-CH-type domain-containing protein</fullName>
    </recommendedName>
</protein>
<keyword evidence="3 11" id="KW-0812">Transmembrane</keyword>
<dbReference type="InterPro" id="IPR001841">
    <property type="entry name" value="Znf_RING"/>
</dbReference>
<dbReference type="RefSeq" id="XP_793406.2">
    <property type="nucleotide sequence ID" value="XM_788313.5"/>
</dbReference>
<evidence type="ECO:0000256" key="4">
    <source>
        <dbReference type="ARBA" id="ARBA00022723"/>
    </source>
</evidence>
<dbReference type="PANTHER" id="PTHR46065">
    <property type="entry name" value="E3 UBIQUITIN-PROTEIN LIGASE MARCH 2/3 FAMILY MEMBER"/>
    <property type="match status" value="1"/>
</dbReference>
<dbReference type="PANTHER" id="PTHR46065:SF3">
    <property type="entry name" value="FI20425P1"/>
    <property type="match status" value="1"/>
</dbReference>
<dbReference type="Pfam" id="PF12906">
    <property type="entry name" value="RINGv"/>
    <property type="match status" value="1"/>
</dbReference>
<dbReference type="OrthoDB" id="264354at2759"/>
<accession>A0A7M7TH75</accession>
<evidence type="ECO:0008006" key="16">
    <source>
        <dbReference type="Google" id="ProtNLM"/>
    </source>
</evidence>
<keyword evidence="4" id="KW-0479">Metal-binding</keyword>
<dbReference type="InterPro" id="IPR013083">
    <property type="entry name" value="Znf_RING/FYVE/PHD"/>
</dbReference>
<dbReference type="GO" id="GO:0008270">
    <property type="term" value="F:zinc ion binding"/>
    <property type="evidence" value="ECO:0007669"/>
    <property type="project" value="UniProtKB-KW"/>
</dbReference>
<evidence type="ECO:0000256" key="11">
    <source>
        <dbReference type="SAM" id="Phobius"/>
    </source>
</evidence>
<name>A0A7M7TH75_STRPU</name>
<dbReference type="FunFam" id="3.30.40.10:FF:000571">
    <property type="entry name" value="Zinc finger, C3HC4 type"/>
    <property type="match status" value="1"/>
</dbReference>
<dbReference type="GeneID" id="588637"/>
<evidence type="ECO:0000256" key="2">
    <source>
        <dbReference type="ARBA" id="ARBA00022679"/>
    </source>
</evidence>
<evidence type="ECO:0000256" key="8">
    <source>
        <dbReference type="ARBA" id="ARBA00022989"/>
    </source>
</evidence>
<evidence type="ECO:0000313" key="14">
    <source>
        <dbReference type="EnsemblMetazoa" id="XP_793406"/>
    </source>
</evidence>
<dbReference type="AlphaFoldDB" id="A0A7M7TH75"/>
<evidence type="ECO:0000259" key="12">
    <source>
        <dbReference type="PROSITE" id="PS50089"/>
    </source>
</evidence>